<dbReference type="InterPro" id="IPR010998">
    <property type="entry name" value="Integrase_recombinase_N"/>
</dbReference>
<dbReference type="PANTHER" id="PTHR30349">
    <property type="entry name" value="PHAGE INTEGRASE-RELATED"/>
    <property type="match status" value="1"/>
</dbReference>
<reference evidence="5" key="1">
    <citation type="submission" date="2017-01" db="EMBL/GenBank/DDBJ databases">
        <authorList>
            <person name="Varghese N."/>
            <person name="Submissions S."/>
        </authorList>
    </citation>
    <scope>NUCLEOTIDE SEQUENCE [LARGE SCALE GENOMIC DNA]</scope>
    <source>
        <strain evidence="5">DSM 19945</strain>
    </source>
</reference>
<dbReference type="Gene3D" id="1.10.443.10">
    <property type="entry name" value="Intergrase catalytic core"/>
    <property type="match status" value="1"/>
</dbReference>
<dbReference type="Proteomes" id="UP000186221">
    <property type="component" value="Unassembled WGS sequence"/>
</dbReference>
<dbReference type="EMBL" id="FTOG01000005">
    <property type="protein sequence ID" value="SIS83696.1"/>
    <property type="molecule type" value="Genomic_DNA"/>
</dbReference>
<dbReference type="STRING" id="453582.SAMN05421580_105258"/>
<protein>
    <submittedName>
        <fullName evidence="4">Integrase</fullName>
    </submittedName>
</protein>
<dbReference type="GO" id="GO:0015074">
    <property type="term" value="P:DNA integration"/>
    <property type="evidence" value="ECO:0007669"/>
    <property type="project" value="UniProtKB-KW"/>
</dbReference>
<evidence type="ECO:0000256" key="2">
    <source>
        <dbReference type="ARBA" id="ARBA00023125"/>
    </source>
</evidence>
<evidence type="ECO:0000256" key="1">
    <source>
        <dbReference type="ARBA" id="ARBA00022908"/>
    </source>
</evidence>
<dbReference type="GO" id="GO:0006310">
    <property type="term" value="P:DNA recombination"/>
    <property type="evidence" value="ECO:0007669"/>
    <property type="project" value="UniProtKB-KW"/>
</dbReference>
<dbReference type="SUPFAM" id="SSF56349">
    <property type="entry name" value="DNA breaking-rejoining enzymes"/>
    <property type="match status" value="1"/>
</dbReference>
<dbReference type="InterPro" id="IPR013762">
    <property type="entry name" value="Integrase-like_cat_sf"/>
</dbReference>
<dbReference type="InterPro" id="IPR011010">
    <property type="entry name" value="DNA_brk_join_enz"/>
</dbReference>
<sequence>MPFWGPLKVAHIKGETCRRYAKTRRTTFGCPDGESRPVAPDTVRRELGTLQAALNYCHHEGHILSAPAVTMPPKSAPRERYLTRSEAAKLIWHAYRGHKASHIARFILIGLYSGTRKDALLRMGFAPNTVGGWFDLENGIMYRMGEGERTTNKRRSPAPIPRKLLAHLKRWHKSGAVWAVEYQGARVGDIKRGFAKAVASAELKGVTPHTLKHTAITWALQGGADKWHVAGFFSTSIETIERVYGHHAPDHMESARAALDGMSRAANRYK</sequence>
<keyword evidence="1" id="KW-0229">DNA integration</keyword>
<evidence type="ECO:0000313" key="5">
    <source>
        <dbReference type="Proteomes" id="UP000186221"/>
    </source>
</evidence>
<keyword evidence="2" id="KW-0238">DNA-binding</keyword>
<evidence type="ECO:0000313" key="4">
    <source>
        <dbReference type="EMBL" id="SIS83696.1"/>
    </source>
</evidence>
<dbReference type="InterPro" id="IPR050090">
    <property type="entry name" value="Tyrosine_recombinase_XerCD"/>
</dbReference>
<name>A0A1N7MC43_9RHOB</name>
<evidence type="ECO:0000256" key="3">
    <source>
        <dbReference type="ARBA" id="ARBA00023172"/>
    </source>
</evidence>
<organism evidence="4 5">
    <name type="scientific">Rhodobacter aestuarii</name>
    <dbReference type="NCBI Taxonomy" id="453582"/>
    <lineage>
        <taxon>Bacteria</taxon>
        <taxon>Pseudomonadati</taxon>
        <taxon>Pseudomonadota</taxon>
        <taxon>Alphaproteobacteria</taxon>
        <taxon>Rhodobacterales</taxon>
        <taxon>Rhodobacter group</taxon>
        <taxon>Rhodobacter</taxon>
    </lineage>
</organism>
<keyword evidence="5" id="KW-1185">Reference proteome</keyword>
<keyword evidence="3" id="KW-0233">DNA recombination</keyword>
<dbReference type="Gene3D" id="1.10.150.130">
    <property type="match status" value="1"/>
</dbReference>
<gene>
    <name evidence="4" type="ORF">SAMN05421580_105258</name>
</gene>
<dbReference type="GO" id="GO:0003677">
    <property type="term" value="F:DNA binding"/>
    <property type="evidence" value="ECO:0007669"/>
    <property type="project" value="UniProtKB-KW"/>
</dbReference>
<accession>A0A1N7MC43</accession>
<dbReference type="AlphaFoldDB" id="A0A1N7MC43"/>
<proteinExistence type="predicted"/>
<dbReference type="PANTHER" id="PTHR30349:SF88">
    <property type="entry name" value="BLL1584 PROTEIN"/>
    <property type="match status" value="1"/>
</dbReference>